<keyword evidence="2" id="KW-1185">Reference proteome</keyword>
<evidence type="ECO:0008006" key="3">
    <source>
        <dbReference type="Google" id="ProtNLM"/>
    </source>
</evidence>
<dbReference type="EMBL" id="FZOW01000005">
    <property type="protein sequence ID" value="SNS75501.1"/>
    <property type="molecule type" value="Genomic_DNA"/>
</dbReference>
<dbReference type="RefSeq" id="WP_176444235.1">
    <property type="nucleotide sequence ID" value="NZ_FZOW01000005.1"/>
</dbReference>
<gene>
    <name evidence="1" type="ORF">SAMN05421642_10556</name>
</gene>
<protein>
    <recommendedName>
        <fullName evidence="3">LigA protein</fullName>
    </recommendedName>
</protein>
<organism evidence="1 2">
    <name type="scientific">Rhodococcoides kyotonense</name>
    <dbReference type="NCBI Taxonomy" id="398843"/>
    <lineage>
        <taxon>Bacteria</taxon>
        <taxon>Bacillati</taxon>
        <taxon>Actinomycetota</taxon>
        <taxon>Actinomycetes</taxon>
        <taxon>Mycobacteriales</taxon>
        <taxon>Nocardiaceae</taxon>
        <taxon>Rhodococcoides</taxon>
    </lineage>
</organism>
<proteinExistence type="predicted"/>
<reference evidence="2" key="1">
    <citation type="submission" date="2017-06" db="EMBL/GenBank/DDBJ databases">
        <authorList>
            <person name="Varghese N."/>
            <person name="Submissions S."/>
        </authorList>
    </citation>
    <scope>NUCLEOTIDE SEQUENCE [LARGE SCALE GENOMIC DNA]</scope>
    <source>
        <strain evidence="2">JCM 23211</strain>
    </source>
</reference>
<dbReference type="AlphaFoldDB" id="A0A239H2T6"/>
<name>A0A239H2T6_9NOCA</name>
<accession>A0A239H2T6</accession>
<dbReference type="SUPFAM" id="SSF50969">
    <property type="entry name" value="YVTN repeat-like/Quinoprotein amine dehydrogenase"/>
    <property type="match status" value="1"/>
</dbReference>
<evidence type="ECO:0000313" key="1">
    <source>
        <dbReference type="EMBL" id="SNS75501.1"/>
    </source>
</evidence>
<dbReference type="InterPro" id="IPR011044">
    <property type="entry name" value="Quino_amine_DH_bsu"/>
</dbReference>
<sequence>MISGNLLIADYRADRFDVVSLAALVSGVDSLVLSGRGTVAEHAGVLSLPAGAPRGLRWAFVDDLRGALVVGDDHGEVARYPIPIPAEHLATDVSGRFVVGTTGCGVGWEPFSDLVGWCDLETGETRTVRVRVGEPGVAVGGTALKPLVALRHRAPGSVEVLNIDTVANAGAHAPVVRGPECGLGDDGHGDAIDPQTGRLVVATGRGLETFTLTESGPTPAAVLPWPVPGRAYYLRVDPVMGRICSVVRGHASATEWHTWRNWLVAVDIATGDWDVTEVSAGLAFRPDVWNGEVVCPVIHPDGDTLWRVRGSVHSQSPLPPMTAGPRPGVQPWDGTTDRPAQRRATAHLGSEVAVTRGGDGVIDIVDESGAVRTVAVNSPLHEGGVLARLPEEPARAVDGVAR</sequence>
<dbReference type="Proteomes" id="UP000198327">
    <property type="component" value="Unassembled WGS sequence"/>
</dbReference>
<evidence type="ECO:0000313" key="2">
    <source>
        <dbReference type="Proteomes" id="UP000198327"/>
    </source>
</evidence>